<proteinExistence type="predicted"/>
<dbReference type="EMBL" id="VYWO01000003">
    <property type="protein sequence ID" value="KAA9300924.1"/>
    <property type="molecule type" value="Genomic_DNA"/>
</dbReference>
<protein>
    <submittedName>
        <fullName evidence="1">Uncharacterized protein</fullName>
    </submittedName>
</protein>
<gene>
    <name evidence="1" type="ORF">F6I03_06355</name>
</gene>
<dbReference type="AlphaFoldDB" id="A0A5N1GKI5"/>
<dbReference type="Proteomes" id="UP000327148">
    <property type="component" value="Unassembled WGS sequence"/>
</dbReference>
<comment type="caution">
    <text evidence="1">The sequence shown here is derived from an EMBL/GenBank/DDBJ whole genome shotgun (WGS) entry which is preliminary data.</text>
</comment>
<evidence type="ECO:0000313" key="1">
    <source>
        <dbReference type="EMBL" id="KAA9300924.1"/>
    </source>
</evidence>
<organism evidence="1 2">
    <name type="scientific">Aerococcus sanguinicola</name>
    <dbReference type="NCBI Taxonomy" id="119206"/>
    <lineage>
        <taxon>Bacteria</taxon>
        <taxon>Bacillati</taxon>
        <taxon>Bacillota</taxon>
        <taxon>Bacilli</taxon>
        <taxon>Lactobacillales</taxon>
        <taxon>Aerococcaceae</taxon>
        <taxon>Aerococcus</taxon>
    </lineage>
</organism>
<accession>A0A5N1GKI5</accession>
<sequence>MNEILVKVVKSCLDLPANSTYQVLVGKRTPSTLYFALKHQLAAYFGLFPQLKKADWGQVLAGQSAYQDYSNTKPAFLADLLDFRQGMVFPPSRQKRYEAYLLLVQALSQLAYKQSRYVTVTQDWEVQQFVKLYLSKLSPLDRETVLEAFYHEWGKMLDSWPQDQADFLVSQFSGHDAPALAAEDCLDLVHGREFDLARRYVLGRLDQSLQDSATLPYLTYFKRGLDRRFPAWKPSADVTLQALLQGASLKELQDKRGLKASTLYDHLIEVAVFDCELLLPYLSQALGRSPASFYAEPAPEDYAAFQDQYEGQAFWLYRVWQIANLKGKGAVSDRA</sequence>
<reference evidence="1 2" key="1">
    <citation type="submission" date="2019-09" db="EMBL/GenBank/DDBJ databases">
        <title>Draft genome sequence assemblies of isolates from the urinary tract.</title>
        <authorList>
            <person name="Mores C.R."/>
            <person name="Putonti C."/>
            <person name="Wolfe A.J."/>
        </authorList>
    </citation>
    <scope>NUCLEOTIDE SEQUENCE [LARGE SCALE GENOMIC DNA]</scope>
    <source>
        <strain evidence="1 2">UMB623</strain>
    </source>
</reference>
<evidence type="ECO:0000313" key="2">
    <source>
        <dbReference type="Proteomes" id="UP000327148"/>
    </source>
</evidence>
<dbReference type="RefSeq" id="WP_070430086.1">
    <property type="nucleotide sequence ID" value="NZ_VYWO01000003.1"/>
</dbReference>
<name>A0A5N1GKI5_9LACT</name>
<dbReference type="OrthoDB" id="2168040at2"/>